<keyword evidence="8" id="KW-1185">Reference proteome</keyword>
<comment type="catalytic activity">
    <reaction evidence="6">
        <text>L-lysyl-[protein] + 3 S-adenosyl-L-methionine = N(6),N(6),N(6)-trimethyl-L-lysyl-[protein] + 3 S-adenosyl-L-homocysteine + 3 H(+)</text>
        <dbReference type="Rhea" id="RHEA:54192"/>
        <dbReference type="Rhea" id="RHEA-COMP:9752"/>
        <dbReference type="Rhea" id="RHEA-COMP:13826"/>
        <dbReference type="ChEBI" id="CHEBI:15378"/>
        <dbReference type="ChEBI" id="CHEBI:29969"/>
        <dbReference type="ChEBI" id="CHEBI:57856"/>
        <dbReference type="ChEBI" id="CHEBI:59789"/>
        <dbReference type="ChEBI" id="CHEBI:61961"/>
    </reaction>
</comment>
<proteinExistence type="inferred from homology"/>
<keyword evidence="2 6" id="KW-0963">Cytoplasm</keyword>
<evidence type="ECO:0000256" key="6">
    <source>
        <dbReference type="HAMAP-Rule" id="MF_00735"/>
    </source>
</evidence>
<evidence type="ECO:0000256" key="4">
    <source>
        <dbReference type="ARBA" id="ARBA00022679"/>
    </source>
</evidence>
<dbReference type="Pfam" id="PF06325">
    <property type="entry name" value="PrmA"/>
    <property type="match status" value="1"/>
</dbReference>
<dbReference type="PIRSF" id="PIRSF000401">
    <property type="entry name" value="RPL11_MTase"/>
    <property type="match status" value="1"/>
</dbReference>
<dbReference type="InterPro" id="IPR050078">
    <property type="entry name" value="Ribosomal_L11_MeTrfase_PrmA"/>
</dbReference>
<feature type="binding site" evidence="6">
    <location>
        <position position="137"/>
    </location>
    <ligand>
        <name>S-adenosyl-L-methionine</name>
        <dbReference type="ChEBI" id="CHEBI:59789"/>
    </ligand>
</feature>
<keyword evidence="3 6" id="KW-0489">Methyltransferase</keyword>
<comment type="similarity">
    <text evidence="1 6">Belongs to the methyltransferase superfamily. PrmA family.</text>
</comment>
<feature type="binding site" evidence="6">
    <location>
        <position position="160"/>
    </location>
    <ligand>
        <name>S-adenosyl-L-methionine</name>
        <dbReference type="ChEBI" id="CHEBI:59789"/>
    </ligand>
</feature>
<reference evidence="7 8" key="1">
    <citation type="submission" date="2018-10" db="EMBL/GenBank/DDBJ databases">
        <title>Notoacmeibacter sp. M2BS9Y-3-1, whole genome shotgun sequence.</title>
        <authorList>
            <person name="Tuo L."/>
        </authorList>
    </citation>
    <scope>NUCLEOTIDE SEQUENCE [LARGE SCALE GENOMIC DNA]</scope>
    <source>
        <strain evidence="7 8">M2BS9Y-3-1</strain>
    </source>
</reference>
<comment type="subcellular location">
    <subcellularLocation>
        <location evidence="6">Cytoplasm</location>
    </subcellularLocation>
</comment>
<dbReference type="CDD" id="cd02440">
    <property type="entry name" value="AdoMet_MTases"/>
    <property type="match status" value="1"/>
</dbReference>
<dbReference type="PANTHER" id="PTHR43648">
    <property type="entry name" value="ELECTRON TRANSFER FLAVOPROTEIN BETA SUBUNIT LYSINE METHYLTRANSFERASE"/>
    <property type="match status" value="1"/>
</dbReference>
<evidence type="ECO:0000256" key="3">
    <source>
        <dbReference type="ARBA" id="ARBA00022603"/>
    </source>
</evidence>
<dbReference type="InterPro" id="IPR029063">
    <property type="entry name" value="SAM-dependent_MTases_sf"/>
</dbReference>
<dbReference type="GO" id="GO:0005840">
    <property type="term" value="C:ribosome"/>
    <property type="evidence" value="ECO:0007669"/>
    <property type="project" value="UniProtKB-KW"/>
</dbReference>
<organism evidence="7 8">
    <name type="scientific">Notoacmeibacter ruber</name>
    <dbReference type="NCBI Taxonomy" id="2670375"/>
    <lineage>
        <taxon>Bacteria</taxon>
        <taxon>Pseudomonadati</taxon>
        <taxon>Pseudomonadota</taxon>
        <taxon>Alphaproteobacteria</taxon>
        <taxon>Hyphomicrobiales</taxon>
        <taxon>Notoacmeibacteraceae</taxon>
        <taxon>Notoacmeibacter</taxon>
    </lineage>
</organism>
<evidence type="ECO:0000256" key="5">
    <source>
        <dbReference type="ARBA" id="ARBA00022691"/>
    </source>
</evidence>
<sequence>MTDESCRLYLTADKPTATAAYEWLSQNYEDDGYAVALQEIDEKKQVFEASVYPLDQVDAIATRFEDWIARNASSFNLQRETFEDVDWVARSLEGLKPVHAGRISVHGHHDCDSIAPGRLKIEIEAGQAFGTGHHGTTSGCLLMLQQIMRSERPGRILDLGTGSAVLAIAAAKLAPASVLATDIDPVAVSVARQNIDLNGVASRVKCCTATGFAHPAIAAGAPYDLIVANILAGPLKKLAPEMARHVTAGGSILLSGILDEQRRSVIAAYSGQNFRHIRTIHLEGWSTIHLKR</sequence>
<dbReference type="RefSeq" id="WP_121645136.1">
    <property type="nucleotide sequence ID" value="NZ_RCWN01000001.1"/>
</dbReference>
<keyword evidence="7" id="KW-0687">Ribonucleoprotein</keyword>
<dbReference type="Proteomes" id="UP000281094">
    <property type="component" value="Unassembled WGS sequence"/>
</dbReference>
<dbReference type="SUPFAM" id="SSF53335">
    <property type="entry name" value="S-adenosyl-L-methionine-dependent methyltransferases"/>
    <property type="match status" value="1"/>
</dbReference>
<evidence type="ECO:0000256" key="2">
    <source>
        <dbReference type="ARBA" id="ARBA00022490"/>
    </source>
</evidence>
<evidence type="ECO:0000313" key="8">
    <source>
        <dbReference type="Proteomes" id="UP000281094"/>
    </source>
</evidence>
<evidence type="ECO:0000313" key="7">
    <source>
        <dbReference type="EMBL" id="RLQ88170.1"/>
    </source>
</evidence>
<dbReference type="AlphaFoldDB" id="A0A3L7JCG2"/>
<feature type="binding site" evidence="6">
    <location>
        <position position="229"/>
    </location>
    <ligand>
        <name>S-adenosyl-L-methionine</name>
        <dbReference type="ChEBI" id="CHEBI:59789"/>
    </ligand>
</feature>
<dbReference type="Gene3D" id="3.40.50.150">
    <property type="entry name" value="Vaccinia Virus protein VP39"/>
    <property type="match status" value="1"/>
</dbReference>
<evidence type="ECO:0000256" key="1">
    <source>
        <dbReference type="ARBA" id="ARBA00009741"/>
    </source>
</evidence>
<keyword evidence="4 6" id="KW-0808">Transferase</keyword>
<dbReference type="GO" id="GO:0005737">
    <property type="term" value="C:cytoplasm"/>
    <property type="evidence" value="ECO:0007669"/>
    <property type="project" value="UniProtKB-SubCell"/>
</dbReference>
<keyword evidence="7" id="KW-0689">Ribosomal protein</keyword>
<dbReference type="EC" id="2.1.1.-" evidence="6"/>
<dbReference type="HAMAP" id="MF_00735">
    <property type="entry name" value="Methyltr_PrmA"/>
    <property type="match status" value="1"/>
</dbReference>
<dbReference type="PANTHER" id="PTHR43648:SF1">
    <property type="entry name" value="ELECTRON TRANSFER FLAVOPROTEIN BETA SUBUNIT LYSINE METHYLTRANSFERASE"/>
    <property type="match status" value="1"/>
</dbReference>
<protein>
    <recommendedName>
        <fullName evidence="6">Ribosomal protein L11 methyltransferase</fullName>
        <shortName evidence="6">L11 Mtase</shortName>
        <ecNumber evidence="6">2.1.1.-</ecNumber>
    </recommendedName>
</protein>
<dbReference type="EMBL" id="RCWN01000001">
    <property type="protein sequence ID" value="RLQ88170.1"/>
    <property type="molecule type" value="Genomic_DNA"/>
</dbReference>
<dbReference type="InterPro" id="IPR004498">
    <property type="entry name" value="Ribosomal_PrmA_MeTrfase"/>
</dbReference>
<dbReference type="GO" id="GO:0032259">
    <property type="term" value="P:methylation"/>
    <property type="evidence" value="ECO:0007669"/>
    <property type="project" value="UniProtKB-KW"/>
</dbReference>
<name>A0A3L7JCG2_9HYPH</name>
<gene>
    <name evidence="6" type="primary">prmA</name>
    <name evidence="7" type="ORF">D8780_08115</name>
</gene>
<dbReference type="NCBIfam" id="NF001784">
    <property type="entry name" value="PRK00517.2-1"/>
    <property type="match status" value="1"/>
</dbReference>
<comment type="function">
    <text evidence="6">Methylates ribosomal protein L11.</text>
</comment>
<feature type="binding site" evidence="6">
    <location>
        <position position="182"/>
    </location>
    <ligand>
        <name>S-adenosyl-L-methionine</name>
        <dbReference type="ChEBI" id="CHEBI:59789"/>
    </ligand>
</feature>
<accession>A0A3L7JCG2</accession>
<comment type="caution">
    <text evidence="7">The sequence shown here is derived from an EMBL/GenBank/DDBJ whole genome shotgun (WGS) entry which is preliminary data.</text>
</comment>
<dbReference type="GO" id="GO:0016279">
    <property type="term" value="F:protein-lysine N-methyltransferase activity"/>
    <property type="evidence" value="ECO:0007669"/>
    <property type="project" value="RHEA"/>
</dbReference>
<keyword evidence="5 6" id="KW-0949">S-adenosyl-L-methionine</keyword>